<protein>
    <submittedName>
        <fullName evidence="1">Uncharacterized protein</fullName>
    </submittedName>
</protein>
<accession>A0A078AI01</accession>
<proteinExistence type="predicted"/>
<dbReference type="AlphaFoldDB" id="A0A078AI01"/>
<dbReference type="InterPro" id="IPR036322">
    <property type="entry name" value="WD40_repeat_dom_sf"/>
</dbReference>
<dbReference type="SUPFAM" id="SSF50978">
    <property type="entry name" value="WD40 repeat-like"/>
    <property type="match status" value="1"/>
</dbReference>
<keyword evidence="2" id="KW-1185">Reference proteome</keyword>
<gene>
    <name evidence="1" type="primary">Contig18968.g20117</name>
    <name evidence="1" type="ORF">STYLEM_10152</name>
</gene>
<evidence type="ECO:0000313" key="1">
    <source>
        <dbReference type="EMBL" id="CDW81142.1"/>
    </source>
</evidence>
<dbReference type="InParanoid" id="A0A078AI01"/>
<reference evidence="1 2" key="1">
    <citation type="submission" date="2014-06" db="EMBL/GenBank/DDBJ databases">
        <authorList>
            <person name="Swart Estienne"/>
        </authorList>
    </citation>
    <scope>NUCLEOTIDE SEQUENCE [LARGE SCALE GENOMIC DNA]</scope>
    <source>
        <strain evidence="1 2">130c</strain>
    </source>
</reference>
<evidence type="ECO:0000313" key="2">
    <source>
        <dbReference type="Proteomes" id="UP000039865"/>
    </source>
</evidence>
<organism evidence="1 2">
    <name type="scientific">Stylonychia lemnae</name>
    <name type="common">Ciliate</name>
    <dbReference type="NCBI Taxonomy" id="5949"/>
    <lineage>
        <taxon>Eukaryota</taxon>
        <taxon>Sar</taxon>
        <taxon>Alveolata</taxon>
        <taxon>Ciliophora</taxon>
        <taxon>Intramacronucleata</taxon>
        <taxon>Spirotrichea</taxon>
        <taxon>Stichotrichia</taxon>
        <taxon>Sporadotrichida</taxon>
        <taxon>Oxytrichidae</taxon>
        <taxon>Stylonychinae</taxon>
        <taxon>Stylonychia</taxon>
    </lineage>
</organism>
<sequence>MGFIKKEISDINELQNKINLRIDQIKQNALNLENSNTSNQQNDDTNWIITLIEDVQLEYEEQVGGPKQYLKIIFKILNSREIYYKDIILNLQQSYCKKNNWKFLDALKSQSKFDLQRNRSNELHNESVVKPNLFSSLEILLEKYDRSDEMNHTIADEPLKTQMNYYEPGYESNNNPQKLYQPNVKLSHANPFIEESKIMENQSNDHQKNTENDELLNMSQAGIISSDQYILSKKPNSNQKQRRECEKELIRFSSQVELSRFSKQLTRNVYKLSNQYKQKVICYNDHDNKIIVGQNDNTILIFDSEMQFERSLQLESELISILKLNGLFFFGMMQKKVIVFRKDLNKVVKEIDTIECVYKFVYYQHQDPNLDYSKEYLILLEKEGFIQFFSFQEKKIVFTQQHSSKISIQDGLQVAKKNQLCLALAQLVDNTYKNGRVSFIDVIIKQATHIKKQLQYKTSQEVSLVEIQIQELVKENYLDGSAIFNVLQIFNNQFIVCVQENKFLLINRSLPDQIKKIRNPSKSINYNSLVKIDGFSDELPYLIYRDSRCIGVINCKTLTASTIISGINYSRCGNIFSLDQYRNSDGKLNLLTFIFDRDSNKREIKSFQIDINGFQ</sequence>
<name>A0A078AI01_STYLE</name>
<dbReference type="Proteomes" id="UP000039865">
    <property type="component" value="Unassembled WGS sequence"/>
</dbReference>
<dbReference type="EMBL" id="CCKQ01009644">
    <property type="protein sequence ID" value="CDW81142.1"/>
    <property type="molecule type" value="Genomic_DNA"/>
</dbReference>